<dbReference type="Proteomes" id="UP000663869">
    <property type="component" value="Unassembled WGS sequence"/>
</dbReference>
<dbReference type="Pfam" id="PF09741">
    <property type="entry name" value="DUF2045"/>
    <property type="match status" value="1"/>
</dbReference>
<dbReference type="InterPro" id="IPR019141">
    <property type="entry name" value="DUF2045"/>
</dbReference>
<dbReference type="EMBL" id="CAJOBQ010000084">
    <property type="protein sequence ID" value="CAF4249491.1"/>
    <property type="molecule type" value="Genomic_DNA"/>
</dbReference>
<dbReference type="EMBL" id="CAJOBS010000052">
    <property type="protein sequence ID" value="CAF4480737.1"/>
    <property type="molecule type" value="Genomic_DNA"/>
</dbReference>
<evidence type="ECO:0000313" key="6">
    <source>
        <dbReference type="EMBL" id="CAF4249491.1"/>
    </source>
</evidence>
<dbReference type="Proteomes" id="UP000663872">
    <property type="component" value="Unassembled WGS sequence"/>
</dbReference>
<dbReference type="AlphaFoldDB" id="A0A817L8A0"/>
<dbReference type="Proteomes" id="UP000663862">
    <property type="component" value="Unassembled WGS sequence"/>
</dbReference>
<protein>
    <submittedName>
        <fullName evidence="1">Uncharacterized protein</fullName>
    </submittedName>
</protein>
<dbReference type="Proteomes" id="UP000663838">
    <property type="component" value="Unassembled WGS sequence"/>
</dbReference>
<dbReference type="Proteomes" id="UP000663825">
    <property type="component" value="Unassembled WGS sequence"/>
</dbReference>
<evidence type="ECO:0000313" key="5">
    <source>
        <dbReference type="EMBL" id="CAF4110080.1"/>
    </source>
</evidence>
<dbReference type="PANTHER" id="PTHR21477">
    <property type="entry name" value="ZGC:172139"/>
    <property type="match status" value="1"/>
</dbReference>
<name>A0A817L8A0_9BILA</name>
<dbReference type="EMBL" id="CAJNXB010000065">
    <property type="protein sequence ID" value="CAF3015272.1"/>
    <property type="molecule type" value="Genomic_DNA"/>
</dbReference>
<dbReference type="EMBL" id="CAJOBR010000330">
    <property type="protein sequence ID" value="CAF4496833.1"/>
    <property type="molecule type" value="Genomic_DNA"/>
</dbReference>
<dbReference type="Proteomes" id="UP000663848">
    <property type="component" value="Unassembled WGS sequence"/>
</dbReference>
<keyword evidence="10" id="KW-1185">Reference proteome</keyword>
<evidence type="ECO:0000313" key="4">
    <source>
        <dbReference type="EMBL" id="CAF4099819.1"/>
    </source>
</evidence>
<comment type="caution">
    <text evidence="1">The sequence shown here is derived from an EMBL/GenBank/DDBJ whole genome shotgun (WGS) entry which is preliminary data.</text>
</comment>
<dbReference type="EMBL" id="CAJNYU010002640">
    <property type="protein sequence ID" value="CAF3570496.1"/>
    <property type="molecule type" value="Genomic_DNA"/>
</dbReference>
<evidence type="ECO:0000313" key="3">
    <source>
        <dbReference type="EMBL" id="CAF3570496.1"/>
    </source>
</evidence>
<evidence type="ECO:0000313" key="9">
    <source>
        <dbReference type="Proteomes" id="UP000663825"/>
    </source>
</evidence>
<dbReference type="EMBL" id="CAJNYT010000020">
    <property type="protein sequence ID" value="CAF3301935.1"/>
    <property type="molecule type" value="Genomic_DNA"/>
</dbReference>
<dbReference type="Proteomes" id="UP000663851">
    <property type="component" value="Unassembled WGS sequence"/>
</dbReference>
<dbReference type="EMBL" id="CAJOBP010000048">
    <property type="protein sequence ID" value="CAF4110080.1"/>
    <property type="molecule type" value="Genomic_DNA"/>
</dbReference>
<organism evidence="1 9">
    <name type="scientific">Rotaria socialis</name>
    <dbReference type="NCBI Taxonomy" id="392032"/>
    <lineage>
        <taxon>Eukaryota</taxon>
        <taxon>Metazoa</taxon>
        <taxon>Spiralia</taxon>
        <taxon>Gnathifera</taxon>
        <taxon>Rotifera</taxon>
        <taxon>Eurotatoria</taxon>
        <taxon>Bdelloidea</taxon>
        <taxon>Philodinida</taxon>
        <taxon>Philodinidae</taxon>
        <taxon>Rotaria</taxon>
    </lineage>
</organism>
<accession>A0A817L8A0</accession>
<dbReference type="Proteomes" id="UP000663873">
    <property type="component" value="Unassembled WGS sequence"/>
</dbReference>
<evidence type="ECO:0000313" key="7">
    <source>
        <dbReference type="EMBL" id="CAF4480737.1"/>
    </source>
</evidence>
<dbReference type="EMBL" id="CAJOBO010000021">
    <property type="protein sequence ID" value="CAF4099819.1"/>
    <property type="molecule type" value="Genomic_DNA"/>
</dbReference>
<sequence>MSLPIRNLLVAMVKERQKTRTDDDDDDDNVHIQQSNSQWPKLFEIYFLSSKSRLSQTITNTTSDDDLVFFVTRQMQNDFHHPLHLVEVFRHHDSKRLPTLGALEYDWEETTNLNLVLHQFEYTVTTAVCTKTSSRHLQILKRLSTKVYASPSRRDMESKGTEEKITYPNIYFTVDNFEDTFCEMIVNEGQMVCVELVARNPHLNEQRVLFLGSIKYESLRKVYETRATTSTRVAQRMSLGIYSKRRVEFVRMRGPNGKGHAEMAVSRCRQIQSGITTPESIPTTPMSSSFDEESWNQRRALDNISIGRWIPPTTRQQQLISNVTTPEVESTDIRQELADETGGFLGRTLSQAMNWMRGSTSRLNQPMQTLPLQTCLTYLTLPCQFIVKDILESNQMPILTF</sequence>
<reference evidence="1" key="1">
    <citation type="submission" date="2021-02" db="EMBL/GenBank/DDBJ databases">
        <authorList>
            <person name="Nowell W R."/>
        </authorList>
    </citation>
    <scope>NUCLEOTIDE SEQUENCE</scope>
</reference>
<evidence type="ECO:0000313" key="8">
    <source>
        <dbReference type="EMBL" id="CAF4496833.1"/>
    </source>
</evidence>
<evidence type="ECO:0000313" key="1">
    <source>
        <dbReference type="EMBL" id="CAF3015272.1"/>
    </source>
</evidence>
<gene>
    <name evidence="3" type="ORF">FME351_LOCUS20426</name>
    <name evidence="2" type="ORF">GRG538_LOCUS647</name>
    <name evidence="4" type="ORF">HFQ381_LOCUS873</name>
    <name evidence="8" type="ORF">QYT958_LOCUS4348</name>
    <name evidence="1" type="ORF">TIS948_LOCUS2157</name>
    <name evidence="7" type="ORF">TOA249_LOCUS1771</name>
    <name evidence="6" type="ORF">TSG867_LOCUS2991</name>
    <name evidence="5" type="ORF">UJA718_LOCUS866</name>
</gene>
<evidence type="ECO:0000313" key="10">
    <source>
        <dbReference type="Proteomes" id="UP000663873"/>
    </source>
</evidence>
<dbReference type="OrthoDB" id="1906921at2759"/>
<dbReference type="PANTHER" id="PTHR21477:SF13">
    <property type="entry name" value="KIAA0930"/>
    <property type="match status" value="1"/>
</dbReference>
<proteinExistence type="predicted"/>
<evidence type="ECO:0000313" key="2">
    <source>
        <dbReference type="EMBL" id="CAF3301935.1"/>
    </source>
</evidence>